<dbReference type="GO" id="GO:0030288">
    <property type="term" value="C:outer membrane-bounded periplasmic space"/>
    <property type="evidence" value="ECO:0007669"/>
    <property type="project" value="TreeGrafter"/>
</dbReference>
<evidence type="ECO:0000256" key="4">
    <source>
        <dbReference type="ARBA" id="ARBA00023065"/>
    </source>
</evidence>
<dbReference type="FunFam" id="2.40.420.20:FF:000003">
    <property type="entry name" value="Cation efflux system protein cusB"/>
    <property type="match status" value="1"/>
</dbReference>
<dbReference type="FunFam" id="2.40.30.170:FF:000010">
    <property type="entry name" value="Efflux RND transporter periplasmic adaptor subunit"/>
    <property type="match status" value="1"/>
</dbReference>
<evidence type="ECO:0000259" key="7">
    <source>
        <dbReference type="Pfam" id="PF25954"/>
    </source>
</evidence>
<dbReference type="STRING" id="857087.Metme_0232"/>
<feature type="domain" description="CzcB-like C-terminal circularly permuted SH3-like" evidence="8">
    <location>
        <begin position="380"/>
        <end position="440"/>
    </location>
</feature>
<evidence type="ECO:0000256" key="5">
    <source>
        <dbReference type="SAM" id="MobiDB-lite"/>
    </source>
</evidence>
<evidence type="ECO:0000259" key="8">
    <source>
        <dbReference type="Pfam" id="PF25975"/>
    </source>
</evidence>
<reference evidence="10" key="3">
    <citation type="submission" date="2011-05" db="EMBL/GenBank/DDBJ databases">
        <title>Complete sequence of Methylomonas methanica MC09.</title>
        <authorList>
            <consortium name="US DOE Joint Genome Institute"/>
            <person name="Lucas S."/>
            <person name="Han J."/>
            <person name="Lapidus A."/>
            <person name="Cheng J.-F."/>
            <person name="Goodwin L."/>
            <person name="Pitluck S."/>
            <person name="Peters L."/>
            <person name="Mikhailova N."/>
            <person name="Teshima H."/>
            <person name="Han C."/>
            <person name="Tapia R."/>
            <person name="Land M."/>
            <person name="Hauser L."/>
            <person name="Kyrpides N."/>
            <person name="Ivanova N."/>
            <person name="Pagani I."/>
            <person name="Stein L."/>
            <person name="Woyke T."/>
        </authorList>
    </citation>
    <scope>NUCLEOTIDE SEQUENCE [LARGE SCALE GENOMIC DNA]</scope>
    <source>
        <strain evidence="10">MC09</strain>
    </source>
</reference>
<feature type="compositionally biased region" description="Basic and acidic residues" evidence="5">
    <location>
        <begin position="467"/>
        <end position="477"/>
    </location>
</feature>
<dbReference type="NCBIfam" id="TIGR01730">
    <property type="entry name" value="RND_mfp"/>
    <property type="match status" value="1"/>
</dbReference>
<gene>
    <name evidence="9" type="ordered locus">Metme_0232</name>
</gene>
<sequence length="477" mass="52703">MNKPLLIAGPIILAAGLAGGYWLAQPLKPSTPAQATAKQPLFYRNPMNPEMTSPVPAKDSMGMDYLPVYAEESEPAERRILFYRNPMNPEITSPVPAKDSMGMDYLPVYADAEAENASAAGTVSIDAVTVQNIGVRTAIAKKTLLSHVVRAVGRIAYDEERIVRLHPKTEGWIETLRVDETGQRVKQNQDLLSIYSPQLVASQQEYILALNNLKVLEKSPIEDIRRGAEDLVNSSRERLKLLDVPAHQLHELTNSHTIKKSLHIHTPAAGIVINIGAREGQYVTPETELYMIADLSKVWVYADVYEYELPWVKQGDPVEMRLAGVPGRTFMGHLAFIYPYAEAKTRTIKVRMAFDNAELLLKPDLFADVTIHAGKQVDAVVVPAEAIVRSGAQTQVFVVREPGKFEPRPVTTGLSSNDEVAIVDGLNAGEEVVSSAQFLIDSESKLREATAKMREPSTPPPVQPNRLELEQGVHRHD</sequence>
<protein>
    <submittedName>
        <fullName evidence="9">Efflux transporter, RND family, MFP subunit</fullName>
    </submittedName>
</protein>
<dbReference type="KEGG" id="mmt:Metme_0232"/>
<dbReference type="Pfam" id="PF25954">
    <property type="entry name" value="Beta-barrel_RND_2"/>
    <property type="match status" value="1"/>
</dbReference>
<reference evidence="9 10" key="1">
    <citation type="journal article" date="2011" name="J. Bacteriol.">
        <title>Complete Genome Sequence of the Aerobic Marine Methanotroph Methylomonas methanica MC09.</title>
        <authorList>
            <person name="Boden R."/>
            <person name="Cunliffe M."/>
            <person name="Scanlan J."/>
            <person name="Moussard H."/>
            <person name="Kits K.D."/>
            <person name="Klotz M.G."/>
            <person name="Jetten M.S."/>
            <person name="Vuilleumier S."/>
            <person name="Han J."/>
            <person name="Peters L."/>
            <person name="Mikhailova N."/>
            <person name="Teshima H."/>
            <person name="Tapia R."/>
            <person name="Kyrpides N."/>
            <person name="Ivanova N."/>
            <person name="Pagani I."/>
            <person name="Cheng J.F."/>
            <person name="Goodwin L."/>
            <person name="Han C."/>
            <person name="Hauser L."/>
            <person name="Land M.L."/>
            <person name="Lapidus A."/>
            <person name="Lucas S."/>
            <person name="Pitluck S."/>
            <person name="Woyke T."/>
            <person name="Stein L."/>
            <person name="Murrell J.C."/>
        </authorList>
    </citation>
    <scope>NUCLEOTIDE SEQUENCE [LARGE SCALE GENOMIC DNA]</scope>
    <source>
        <strain evidence="9 10">MC09</strain>
    </source>
</reference>
<dbReference type="GO" id="GO:0060003">
    <property type="term" value="P:copper ion export"/>
    <property type="evidence" value="ECO:0007669"/>
    <property type="project" value="TreeGrafter"/>
</dbReference>
<dbReference type="PANTHER" id="PTHR30097:SF15">
    <property type="entry name" value="CATION EFFLUX SYSTEM PROTEIN CUSB"/>
    <property type="match status" value="1"/>
</dbReference>
<evidence type="ECO:0000313" key="9">
    <source>
        <dbReference type="EMBL" id="AEF98681.1"/>
    </source>
</evidence>
<dbReference type="InterPro" id="IPR058649">
    <property type="entry name" value="CzcB_C"/>
</dbReference>
<dbReference type="Pfam" id="PF25975">
    <property type="entry name" value="CzcB_C"/>
    <property type="match status" value="1"/>
</dbReference>
<feature type="domain" description="CusB-like beta-barrel" evidence="7">
    <location>
        <begin position="297"/>
        <end position="373"/>
    </location>
</feature>
<dbReference type="InterPro" id="IPR058792">
    <property type="entry name" value="Beta-barrel_RND_2"/>
</dbReference>
<feature type="region of interest" description="Disordered" evidence="5">
    <location>
        <begin position="448"/>
        <end position="477"/>
    </location>
</feature>
<dbReference type="Gene3D" id="2.40.30.170">
    <property type="match status" value="1"/>
</dbReference>
<dbReference type="eggNOG" id="COG0845">
    <property type="taxonomic scope" value="Bacteria"/>
</dbReference>
<dbReference type="AlphaFoldDB" id="F9ZZM2"/>
<dbReference type="InterPro" id="IPR051909">
    <property type="entry name" value="MFP_Cation_Efflux"/>
</dbReference>
<dbReference type="RefSeq" id="WP_013816954.1">
    <property type="nucleotide sequence ID" value="NC_015572.1"/>
</dbReference>
<organism evidence="9 10">
    <name type="scientific">Methylomonas methanica (strain DSM 25384 / MC09)</name>
    <dbReference type="NCBI Taxonomy" id="857087"/>
    <lineage>
        <taxon>Bacteria</taxon>
        <taxon>Pseudomonadati</taxon>
        <taxon>Pseudomonadota</taxon>
        <taxon>Gammaproteobacteria</taxon>
        <taxon>Methylococcales</taxon>
        <taxon>Methylococcaceae</taxon>
        <taxon>Methylomonas</taxon>
    </lineage>
</organism>
<dbReference type="Gene3D" id="2.40.420.20">
    <property type="match status" value="1"/>
</dbReference>
<keyword evidence="10" id="KW-1185">Reference proteome</keyword>
<keyword evidence="4" id="KW-0406">Ion transport</keyword>
<dbReference type="Pfam" id="PF25919">
    <property type="entry name" value="BSH_CusB"/>
    <property type="match status" value="1"/>
</dbReference>
<evidence type="ECO:0000256" key="2">
    <source>
        <dbReference type="ARBA" id="ARBA00022448"/>
    </source>
</evidence>
<dbReference type="InterPro" id="IPR058790">
    <property type="entry name" value="BSH_CusB"/>
</dbReference>
<evidence type="ECO:0000256" key="3">
    <source>
        <dbReference type="ARBA" id="ARBA00022729"/>
    </source>
</evidence>
<keyword evidence="3" id="KW-0732">Signal</keyword>
<feature type="domain" description="CusB-like barrel-sandwich hybrid" evidence="6">
    <location>
        <begin position="165"/>
        <end position="293"/>
    </location>
</feature>
<dbReference type="GO" id="GO:0015679">
    <property type="term" value="P:plasma membrane copper ion transport"/>
    <property type="evidence" value="ECO:0007669"/>
    <property type="project" value="TreeGrafter"/>
</dbReference>
<evidence type="ECO:0000256" key="1">
    <source>
        <dbReference type="ARBA" id="ARBA00009477"/>
    </source>
</evidence>
<dbReference type="Proteomes" id="UP000008888">
    <property type="component" value="Chromosome"/>
</dbReference>
<dbReference type="EMBL" id="CP002738">
    <property type="protein sequence ID" value="AEF98681.1"/>
    <property type="molecule type" value="Genomic_DNA"/>
</dbReference>
<name>F9ZZM2_METMM</name>
<keyword evidence="2" id="KW-0813">Transport</keyword>
<dbReference type="OrthoDB" id="9806939at2"/>
<comment type="similarity">
    <text evidence="1">Belongs to the membrane fusion protein (MFP) (TC 8.A.1) family.</text>
</comment>
<dbReference type="InterPro" id="IPR006143">
    <property type="entry name" value="RND_pump_MFP"/>
</dbReference>
<dbReference type="HOGENOM" id="CLU_018816_13_1_6"/>
<accession>F9ZZM2</accession>
<evidence type="ECO:0000313" key="10">
    <source>
        <dbReference type="Proteomes" id="UP000008888"/>
    </source>
</evidence>
<reference key="2">
    <citation type="submission" date="2011-05" db="EMBL/GenBank/DDBJ databases">
        <title>Complete genome sequence of the aerobic marine methanotroph Methylomonas methanica MC09.</title>
        <authorList>
            <person name="Boden R."/>
            <person name="Cunliffe M."/>
            <person name="Scanlan J."/>
            <person name="Moussard H."/>
            <person name="Kits K.D."/>
            <person name="Klotz M."/>
            <person name="Jetten M."/>
            <person name="Vuilleumier S."/>
            <person name="Han J."/>
            <person name="Peters L."/>
            <person name="Mikhailova N."/>
            <person name="Teshima H."/>
            <person name="Tapia R."/>
            <person name="Kyrpides N."/>
            <person name="Ivanova N."/>
            <person name="Pagani I."/>
            <person name="Cheng J.-F."/>
            <person name="Goodwin L."/>
            <person name="Han C."/>
            <person name="Hauser L."/>
            <person name="Land M."/>
            <person name="Lapidus A."/>
            <person name="Lucas S."/>
            <person name="Pitluck S."/>
            <person name="Woyke T."/>
            <person name="Stein L.Y."/>
            <person name="Murrell C."/>
        </authorList>
    </citation>
    <scope>NUCLEOTIDE SEQUENCE</scope>
    <source>
        <strain>MC09</strain>
    </source>
</reference>
<dbReference type="GO" id="GO:0016020">
    <property type="term" value="C:membrane"/>
    <property type="evidence" value="ECO:0007669"/>
    <property type="project" value="InterPro"/>
</dbReference>
<dbReference type="GO" id="GO:0046914">
    <property type="term" value="F:transition metal ion binding"/>
    <property type="evidence" value="ECO:0007669"/>
    <property type="project" value="TreeGrafter"/>
</dbReference>
<dbReference type="SUPFAM" id="SSF111369">
    <property type="entry name" value="HlyD-like secretion proteins"/>
    <property type="match status" value="1"/>
</dbReference>
<dbReference type="GO" id="GO:0022857">
    <property type="term" value="F:transmembrane transporter activity"/>
    <property type="evidence" value="ECO:0007669"/>
    <property type="project" value="InterPro"/>
</dbReference>
<evidence type="ECO:0000259" key="6">
    <source>
        <dbReference type="Pfam" id="PF25919"/>
    </source>
</evidence>
<dbReference type="PANTHER" id="PTHR30097">
    <property type="entry name" value="CATION EFFLUX SYSTEM PROTEIN CUSB"/>
    <property type="match status" value="1"/>
</dbReference>
<proteinExistence type="inferred from homology"/>